<organism evidence="1 2">
    <name type="scientific">Streptacidiphilus jiangxiensis</name>
    <dbReference type="NCBI Taxonomy" id="235985"/>
    <lineage>
        <taxon>Bacteria</taxon>
        <taxon>Bacillati</taxon>
        <taxon>Actinomycetota</taxon>
        <taxon>Actinomycetes</taxon>
        <taxon>Kitasatosporales</taxon>
        <taxon>Streptomycetaceae</taxon>
        <taxon>Streptacidiphilus</taxon>
    </lineage>
</organism>
<proteinExistence type="predicted"/>
<gene>
    <name evidence="1" type="ORF">SAMN05414137_1671</name>
</gene>
<sequence>GAPVPVIGGLLPQTSIPQGARFDGLCLYR</sequence>
<evidence type="ECO:0000313" key="2">
    <source>
        <dbReference type="Proteomes" id="UP000183015"/>
    </source>
</evidence>
<dbReference type="AlphaFoldDB" id="A0A1H8BHQ0"/>
<dbReference type="EMBL" id="FOAZ01000067">
    <property type="protein sequence ID" value="SEM82405.1"/>
    <property type="molecule type" value="Genomic_DNA"/>
</dbReference>
<keyword evidence="2" id="KW-1185">Reference proteome</keyword>
<feature type="non-terminal residue" evidence="1">
    <location>
        <position position="1"/>
    </location>
</feature>
<protein>
    <submittedName>
        <fullName evidence="1">Uncharacterized protein</fullName>
    </submittedName>
</protein>
<evidence type="ECO:0000313" key="1">
    <source>
        <dbReference type="EMBL" id="SEM82405.1"/>
    </source>
</evidence>
<accession>A0A1H8BHQ0</accession>
<dbReference type="Proteomes" id="UP000183015">
    <property type="component" value="Unassembled WGS sequence"/>
</dbReference>
<name>A0A1H8BHQ0_STRJI</name>
<reference evidence="2" key="1">
    <citation type="submission" date="2016-10" db="EMBL/GenBank/DDBJ databases">
        <authorList>
            <person name="Varghese N."/>
        </authorList>
    </citation>
    <scope>NUCLEOTIDE SEQUENCE [LARGE SCALE GENOMIC DNA]</scope>
    <source>
        <strain evidence="2">DSM 45096 / BCRC 16803 / CGMCC 4.1857 / CIP 109030 / JCM 12277 / KCTC 19219 / NBRC 100920 / 33214</strain>
    </source>
</reference>